<gene>
    <name evidence="1" type="ORF">JOF53_007680</name>
</gene>
<dbReference type="RefSeq" id="WP_086783686.1">
    <property type="nucleotide sequence ID" value="NZ_JAGIOO010000001.1"/>
</dbReference>
<dbReference type="PANTHER" id="PTHR38479:SF2">
    <property type="entry name" value="WINGED HELIX DNA-BINDING DOMAIN-CONTAINING PROTEIN"/>
    <property type="match status" value="1"/>
</dbReference>
<dbReference type="InterPro" id="IPR009351">
    <property type="entry name" value="AlkZ-like"/>
</dbReference>
<accession>A0ABS5AQG2</accession>
<dbReference type="Proteomes" id="UP001519363">
    <property type="component" value="Unassembled WGS sequence"/>
</dbReference>
<dbReference type="PANTHER" id="PTHR38479">
    <property type="entry name" value="LMO0824 PROTEIN"/>
    <property type="match status" value="1"/>
</dbReference>
<evidence type="ECO:0000313" key="2">
    <source>
        <dbReference type="Proteomes" id="UP001519363"/>
    </source>
</evidence>
<proteinExistence type="predicted"/>
<reference evidence="1 2" key="1">
    <citation type="submission" date="2021-03" db="EMBL/GenBank/DDBJ databases">
        <title>Sequencing the genomes of 1000 actinobacteria strains.</title>
        <authorList>
            <person name="Klenk H.-P."/>
        </authorList>
    </citation>
    <scope>NUCLEOTIDE SEQUENCE [LARGE SCALE GENOMIC DNA]</scope>
    <source>
        <strain evidence="1 2">DSM 44580</strain>
    </source>
</reference>
<evidence type="ECO:0008006" key="3">
    <source>
        <dbReference type="Google" id="ProtNLM"/>
    </source>
</evidence>
<sequence length="364" mass="40945">MDIVTRGRLNRATLARQLLLGREQVAAAEVVERLGGMQAQEARPPFVGLWTRVSGFRREELHHALHGRSIVRATLLRGTLHVMTAADFTLFRHTLQPMLTSTLRVLGSRANQLDLERLLPTARAILSSAPRTFTELRPLLQEAFPAVNDRALGYAVRTQLPLVMRPTEDRWSFPTVSEFLLADEWLDEPLSTVDATDQLALRYLAAFGPASAADFQTWSGMTGGKQIMERLRPKLEVFEDEHGRELFDLPDAPRPEEDVPAPVRYLPEFDNLVLAHADRTRVLADAYRGEVVTKNLRVRATFLVDGYVRGTWETARKKDRATLTLRPFLPLTRAALTDLTEEGESLLRFQEPDAGTTEVVVAPH</sequence>
<comment type="caution">
    <text evidence="1">The sequence shown here is derived from an EMBL/GenBank/DDBJ whole genome shotgun (WGS) entry which is preliminary data.</text>
</comment>
<keyword evidence="2" id="KW-1185">Reference proteome</keyword>
<protein>
    <recommendedName>
        <fullName evidence="3">Winged helix DNA-binding domain-containing protein</fullName>
    </recommendedName>
</protein>
<name>A0ABS5AQG2_9PSEU</name>
<organism evidence="1 2">
    <name type="scientific">Crossiella equi</name>
    <dbReference type="NCBI Taxonomy" id="130796"/>
    <lineage>
        <taxon>Bacteria</taxon>
        <taxon>Bacillati</taxon>
        <taxon>Actinomycetota</taxon>
        <taxon>Actinomycetes</taxon>
        <taxon>Pseudonocardiales</taxon>
        <taxon>Pseudonocardiaceae</taxon>
        <taxon>Crossiella</taxon>
    </lineage>
</organism>
<evidence type="ECO:0000313" key="1">
    <source>
        <dbReference type="EMBL" id="MBP2478808.1"/>
    </source>
</evidence>
<dbReference type="Pfam" id="PF06224">
    <property type="entry name" value="AlkZ-like"/>
    <property type="match status" value="1"/>
</dbReference>
<dbReference type="EMBL" id="JAGIOO010000001">
    <property type="protein sequence ID" value="MBP2478808.1"/>
    <property type="molecule type" value="Genomic_DNA"/>
</dbReference>